<accession>A0ABZ3D0B6</accession>
<dbReference type="Proteomes" id="UP001449795">
    <property type="component" value="Chromosome"/>
</dbReference>
<organism evidence="1 2">
    <name type="scientific">Nguyenibacter vanlangensis</name>
    <dbReference type="NCBI Taxonomy" id="1216886"/>
    <lineage>
        <taxon>Bacteria</taxon>
        <taxon>Pseudomonadati</taxon>
        <taxon>Pseudomonadota</taxon>
        <taxon>Alphaproteobacteria</taxon>
        <taxon>Acetobacterales</taxon>
        <taxon>Acetobacteraceae</taxon>
        <taxon>Nguyenibacter</taxon>
    </lineage>
</organism>
<proteinExistence type="predicted"/>
<gene>
    <name evidence="1" type="ORF">AAC691_12240</name>
</gene>
<dbReference type="InterPro" id="IPR018733">
    <property type="entry name" value="DUF2274"/>
</dbReference>
<sequence>MDKLRIALVPDDKPVRLAVELPATVFQDLTLYAATIAQSAGKAGKPEPARLIPLMVARFMESDRAFRKRRRQAAPSALPEAKSG</sequence>
<evidence type="ECO:0000313" key="1">
    <source>
        <dbReference type="EMBL" id="XAE41095.1"/>
    </source>
</evidence>
<dbReference type="Pfam" id="PF10038">
    <property type="entry name" value="DUF2274"/>
    <property type="match status" value="1"/>
</dbReference>
<dbReference type="EMBL" id="CP152276">
    <property type="protein sequence ID" value="XAE41095.1"/>
    <property type="molecule type" value="Genomic_DNA"/>
</dbReference>
<name>A0ABZ3D0B6_9PROT</name>
<protein>
    <submittedName>
        <fullName evidence="1">DUF2274 domain-containing protein</fullName>
    </submittedName>
</protein>
<keyword evidence="2" id="KW-1185">Reference proteome</keyword>
<dbReference type="RefSeq" id="WP_342627090.1">
    <property type="nucleotide sequence ID" value="NZ_CP152276.1"/>
</dbReference>
<evidence type="ECO:0000313" key="2">
    <source>
        <dbReference type="Proteomes" id="UP001449795"/>
    </source>
</evidence>
<reference evidence="1 2" key="1">
    <citation type="submission" date="2024-04" db="EMBL/GenBank/DDBJ databases">
        <title>Complete genome sequence of Nguyenibacter vanlangesis HBCM-1154, a strain capable of nitrogen fixation, IAA production, and phosphorus solubilization isolated from sugarcane soil.</title>
        <authorList>
            <person name="MY HANH P."/>
        </authorList>
    </citation>
    <scope>NUCLEOTIDE SEQUENCE [LARGE SCALE GENOMIC DNA]</scope>
    <source>
        <strain evidence="1 2">HBCM 1154</strain>
    </source>
</reference>